<evidence type="ECO:0000313" key="3">
    <source>
        <dbReference type="Proteomes" id="UP000001296"/>
    </source>
</evidence>
<reference evidence="2 3" key="2">
    <citation type="journal article" date="2010" name="J. Bacteriol.">
        <title>Genome sequence of the polysaccharide-degrading, thermophilic anaerobe Spirochaeta thermophila DSM 6192.</title>
        <authorList>
            <person name="Angelov A."/>
            <person name="Liebl S."/>
            <person name="Ballschmiter M."/>
            <person name="Bomeke M."/>
            <person name="Lehmann R."/>
            <person name="Liesegang H."/>
            <person name="Daniel R."/>
            <person name="Liebl W."/>
        </authorList>
    </citation>
    <scope>NUCLEOTIDE SEQUENCE [LARGE SCALE GENOMIC DNA]</scope>
    <source>
        <strain evidence="3">ATCC 49972 / DSM 6192 / RI 19.B1</strain>
    </source>
</reference>
<evidence type="ECO:0000313" key="2">
    <source>
        <dbReference type="EMBL" id="ADN02580.1"/>
    </source>
</evidence>
<feature type="chain" id="PRO_5003139642" description="Sensory transduction regulator" evidence="1">
    <location>
        <begin position="20"/>
        <end position="161"/>
    </location>
</feature>
<evidence type="ECO:0008006" key="4">
    <source>
        <dbReference type="Google" id="ProtNLM"/>
    </source>
</evidence>
<dbReference type="eggNOG" id="ENOG50335TG">
    <property type="taxonomic scope" value="Bacteria"/>
</dbReference>
<dbReference type="HOGENOM" id="CLU_139038_1_0_12"/>
<gene>
    <name evidence="2" type="ordered locus">STHERM_c16400</name>
</gene>
<reference key="1">
    <citation type="submission" date="2009-08" db="EMBL/GenBank/DDBJ databases">
        <title>The genome sequence of Spirochaeta thermophila DSM6192.</title>
        <authorList>
            <person name="Angelov A."/>
            <person name="Mientus M."/>
            <person name="Wittenberg S."/>
            <person name="Lehmann R."/>
            <person name="Liesegang H."/>
            <person name="Daniel R."/>
            <person name="Liebl W."/>
        </authorList>
    </citation>
    <scope>NUCLEOTIDE SEQUENCE</scope>
    <source>
        <strain>DSM 6192</strain>
    </source>
</reference>
<evidence type="ECO:0000256" key="1">
    <source>
        <dbReference type="SAM" id="SignalP"/>
    </source>
</evidence>
<keyword evidence="1" id="KW-0732">Signal</keyword>
<dbReference type="KEGG" id="sta:STHERM_c16400"/>
<dbReference type="EMBL" id="CP001698">
    <property type="protein sequence ID" value="ADN02580.1"/>
    <property type="molecule type" value="Genomic_DNA"/>
</dbReference>
<protein>
    <recommendedName>
        <fullName evidence="4">Sensory transduction regulator</fullName>
    </recommendedName>
</protein>
<feature type="signal peptide" evidence="1">
    <location>
        <begin position="1"/>
        <end position="19"/>
    </location>
</feature>
<proteinExistence type="predicted"/>
<dbReference type="RefSeq" id="WP_013314419.1">
    <property type="nucleotide sequence ID" value="NC_014484.1"/>
</dbReference>
<sequence>MRYSAILPLLLLSLLPLPAQESQEGNLSSMEAKLQTLYLEFLDDLGTRPRIDEDGDVEFHYDGGIYYIIVDEEDPEYFSIIYPNFWEIESEDEYQQVLVAADYVTALSKVAKVYIVDDNVWATVEMILPSPEDFAQVFDRAMGLLQNGVYNFVLKMKELAQ</sequence>
<dbReference type="PaxDb" id="665571-STHERM_c16400"/>
<name>E0RNI9_WINT6</name>
<dbReference type="Proteomes" id="UP000001296">
    <property type="component" value="Chromosome"/>
</dbReference>
<organism evidence="2 3">
    <name type="scientific">Winmispira thermophila (strain ATCC 49972 / DSM 6192 / RI 19.B1)</name>
    <name type="common">Spirochaeta thermophila</name>
    <dbReference type="NCBI Taxonomy" id="665571"/>
    <lineage>
        <taxon>Bacteria</taxon>
        <taxon>Pseudomonadati</taxon>
        <taxon>Spirochaetota</taxon>
        <taxon>Spirochaetia</taxon>
        <taxon>Winmispirales</taxon>
        <taxon>Winmispiraceae</taxon>
        <taxon>Winmispira</taxon>
    </lineage>
</organism>
<dbReference type="AlphaFoldDB" id="E0RNI9"/>
<accession>E0RNI9</accession>